<evidence type="ECO:0000313" key="3">
    <source>
        <dbReference type="Proteomes" id="UP000717585"/>
    </source>
</evidence>
<proteinExistence type="predicted"/>
<feature type="compositionally biased region" description="Basic residues" evidence="1">
    <location>
        <begin position="9"/>
        <end position="22"/>
    </location>
</feature>
<dbReference type="Proteomes" id="UP000717585">
    <property type="component" value="Unassembled WGS sequence"/>
</dbReference>
<feature type="region of interest" description="Disordered" evidence="1">
    <location>
        <begin position="1"/>
        <end position="27"/>
    </location>
</feature>
<keyword evidence="3" id="KW-1185">Reference proteome</keyword>
<accession>A0A8J6ATR0</accession>
<dbReference type="EMBL" id="JAHDYR010000019">
    <property type="protein sequence ID" value="KAG9393898.1"/>
    <property type="molecule type" value="Genomic_DNA"/>
</dbReference>
<reference evidence="2" key="1">
    <citation type="submission" date="2021-05" db="EMBL/GenBank/DDBJ databases">
        <title>A free-living protist that lacks canonical eukaryotic 1 DNA replication and segregation systems.</title>
        <authorList>
            <person name="Salas-Leiva D.E."/>
            <person name="Tromer E.C."/>
            <person name="Curtis B.A."/>
            <person name="Jerlstrom-Hultqvist J."/>
            <person name="Kolisko M."/>
            <person name="Yi Z."/>
            <person name="Salas-Leiva J.S."/>
            <person name="Gallot-Lavallee L."/>
            <person name="Kops G.J.P.L."/>
            <person name="Archibald J.M."/>
            <person name="Simpson A.G.B."/>
            <person name="Roger A.J."/>
        </authorList>
    </citation>
    <scope>NUCLEOTIDE SEQUENCE</scope>
    <source>
        <strain evidence="2">BICM</strain>
    </source>
</reference>
<dbReference type="AlphaFoldDB" id="A0A8J6ATR0"/>
<evidence type="ECO:0000256" key="1">
    <source>
        <dbReference type="SAM" id="MobiDB-lite"/>
    </source>
</evidence>
<evidence type="ECO:0000313" key="2">
    <source>
        <dbReference type="EMBL" id="KAG9393898.1"/>
    </source>
</evidence>
<name>A0A8J6ATR0_9EUKA</name>
<sequence>MARSNPKARVPKRPNAQRRKLGARNQKQLNLSKKQRKITMAALDLVQSFINSLEDPGEIERANKIVTEANNLGRDQDVRDLNPTSARDNNDYRHATVRDIEAAYTGDGDNGTLKRFAALVSLDGDDEDELRPDDPLMACVKSHRDLFLKIPAGLREEVHQFVSSQLDIPTETIRHILHANTQSSDATEIFKRPTLVPKRSYSSVEELGDIIVAQNRKRVEAERRDAIRRKIYETIMMFYMIQSTKQTPETD</sequence>
<protein>
    <submittedName>
        <fullName evidence="2">Uncharacterized protein</fullName>
    </submittedName>
</protein>
<comment type="caution">
    <text evidence="2">The sequence shown here is derived from an EMBL/GenBank/DDBJ whole genome shotgun (WGS) entry which is preliminary data.</text>
</comment>
<gene>
    <name evidence="2" type="ORF">J8273_4491</name>
</gene>
<organism evidence="2 3">
    <name type="scientific">Carpediemonas membranifera</name>
    <dbReference type="NCBI Taxonomy" id="201153"/>
    <lineage>
        <taxon>Eukaryota</taxon>
        <taxon>Metamonada</taxon>
        <taxon>Carpediemonas-like organisms</taxon>
        <taxon>Carpediemonas</taxon>
    </lineage>
</organism>